<protein>
    <recommendedName>
        <fullName evidence="4">PsiF repeat-containing protein</fullName>
    </recommendedName>
</protein>
<dbReference type="Proteomes" id="UP001604043">
    <property type="component" value="Unassembled WGS sequence"/>
</dbReference>
<comment type="caution">
    <text evidence="2">The sequence shown here is derived from an EMBL/GenBank/DDBJ whole genome shotgun (WGS) entry which is preliminary data.</text>
</comment>
<organism evidence="2 3">
    <name type="scientific">Xanthobacter aminoxidans</name>
    <dbReference type="NCBI Taxonomy" id="186280"/>
    <lineage>
        <taxon>Bacteria</taxon>
        <taxon>Pseudomonadati</taxon>
        <taxon>Pseudomonadota</taxon>
        <taxon>Alphaproteobacteria</taxon>
        <taxon>Hyphomicrobiales</taxon>
        <taxon>Xanthobacteraceae</taxon>
        <taxon>Xanthobacter</taxon>
    </lineage>
</organism>
<keyword evidence="1" id="KW-0732">Signal</keyword>
<sequence length="80" mass="8156">MKTLAIALTLLSFSAVAASADTCVANADAQKLAGAARTSFLTKCQKDATAACNTQATDKKLRGAAQTSFTTKCVKDAVGQ</sequence>
<evidence type="ECO:0008006" key="4">
    <source>
        <dbReference type="Google" id="ProtNLM"/>
    </source>
</evidence>
<proteinExistence type="predicted"/>
<feature type="chain" id="PRO_5046401957" description="PsiF repeat-containing protein" evidence="1">
    <location>
        <begin position="18"/>
        <end position="80"/>
    </location>
</feature>
<evidence type="ECO:0000313" key="2">
    <source>
        <dbReference type="EMBL" id="MFG1251179.1"/>
    </source>
</evidence>
<evidence type="ECO:0000313" key="3">
    <source>
        <dbReference type="Proteomes" id="UP001604043"/>
    </source>
</evidence>
<dbReference type="RefSeq" id="WP_024279862.1">
    <property type="nucleotide sequence ID" value="NZ_JBAFUR010000001.1"/>
</dbReference>
<gene>
    <name evidence="2" type="ORF">V5F30_03110</name>
</gene>
<accession>A0ABW6ZC20</accession>
<keyword evidence="3" id="KW-1185">Reference proteome</keyword>
<feature type="signal peptide" evidence="1">
    <location>
        <begin position="1"/>
        <end position="17"/>
    </location>
</feature>
<evidence type="ECO:0000256" key="1">
    <source>
        <dbReference type="SAM" id="SignalP"/>
    </source>
</evidence>
<name>A0ABW6ZC20_9HYPH</name>
<dbReference type="EMBL" id="JBAFUR010000001">
    <property type="protein sequence ID" value="MFG1251179.1"/>
    <property type="molecule type" value="Genomic_DNA"/>
</dbReference>
<reference evidence="2 3" key="1">
    <citation type="submission" date="2024-02" db="EMBL/GenBank/DDBJ databases">
        <title>Expansion and revision of Xanthobacter and proposal of Roseixanthobacter gen. nov.</title>
        <authorList>
            <person name="Soltysiak M.P.M."/>
            <person name="Jalihal A."/>
            <person name="Ory A."/>
            <person name="Chrisophersen C."/>
            <person name="Lee A.D."/>
            <person name="Boulton J."/>
            <person name="Springer M."/>
        </authorList>
    </citation>
    <scope>NUCLEOTIDE SEQUENCE [LARGE SCALE GENOMIC DNA]</scope>
    <source>
        <strain evidence="2 3">CB5</strain>
    </source>
</reference>